<evidence type="ECO:0000313" key="5">
    <source>
        <dbReference type="EMBL" id="TCL62961.1"/>
    </source>
</evidence>
<accession>A0A4R1RB18</accession>
<name>A0A4R1RB18_HYDET</name>
<dbReference type="RefSeq" id="WP_132015432.1">
    <property type="nucleotide sequence ID" value="NZ_SLUN01000022.1"/>
</dbReference>
<evidence type="ECO:0000256" key="1">
    <source>
        <dbReference type="ARBA" id="ARBA00022723"/>
    </source>
</evidence>
<dbReference type="SUPFAM" id="SSF46548">
    <property type="entry name" value="alpha-helical ferredoxin"/>
    <property type="match status" value="1"/>
</dbReference>
<sequence length="136" mass="14885">MPKTRIVLSFPPSLTEVPLTYHLVKEFDLAINILKAKITPGEEGKLVIELSNGSEANIQAGIQYIISQGVHVEPIGKEIVWNEAECIHCGACTAVCRSKALTIAAPDWQLSFDKEQCIVCESCVKACPMQIIQATF</sequence>
<dbReference type="Gene3D" id="3.30.70.260">
    <property type="match status" value="1"/>
</dbReference>
<dbReference type="InterPro" id="IPR017896">
    <property type="entry name" value="4Fe4S_Fe-S-bd"/>
</dbReference>
<dbReference type="GO" id="GO:0046872">
    <property type="term" value="F:metal ion binding"/>
    <property type="evidence" value="ECO:0007669"/>
    <property type="project" value="UniProtKB-KW"/>
</dbReference>
<dbReference type="InterPro" id="IPR017900">
    <property type="entry name" value="4Fe4S_Fe_S_CS"/>
</dbReference>
<dbReference type="Gene3D" id="3.30.70.20">
    <property type="match status" value="1"/>
</dbReference>
<keyword evidence="1" id="KW-0479">Metal-binding</keyword>
<dbReference type="EMBL" id="SLUN01000022">
    <property type="protein sequence ID" value="TCL62961.1"/>
    <property type="molecule type" value="Genomic_DNA"/>
</dbReference>
<dbReference type="Pfam" id="PF13237">
    <property type="entry name" value="Fer4_10"/>
    <property type="match status" value="1"/>
</dbReference>
<keyword evidence="6" id="KW-1185">Reference proteome</keyword>
<dbReference type="SMART" id="SM00930">
    <property type="entry name" value="NIL"/>
    <property type="match status" value="1"/>
</dbReference>
<dbReference type="Proteomes" id="UP000295008">
    <property type="component" value="Unassembled WGS sequence"/>
</dbReference>
<keyword evidence="3" id="KW-0411">Iron-sulfur</keyword>
<evidence type="ECO:0000259" key="4">
    <source>
        <dbReference type="PROSITE" id="PS51379"/>
    </source>
</evidence>
<evidence type="ECO:0000256" key="2">
    <source>
        <dbReference type="ARBA" id="ARBA00023004"/>
    </source>
</evidence>
<organism evidence="5 6">
    <name type="scientific">Hydrogenispora ethanolica</name>
    <dbReference type="NCBI Taxonomy" id="1082276"/>
    <lineage>
        <taxon>Bacteria</taxon>
        <taxon>Bacillati</taxon>
        <taxon>Bacillota</taxon>
        <taxon>Hydrogenispora</taxon>
    </lineage>
</organism>
<dbReference type="InterPro" id="IPR018449">
    <property type="entry name" value="NIL_domain"/>
</dbReference>
<comment type="caution">
    <text evidence="5">The sequence shown here is derived from an EMBL/GenBank/DDBJ whole genome shotgun (WGS) entry which is preliminary data.</text>
</comment>
<dbReference type="PROSITE" id="PS00198">
    <property type="entry name" value="4FE4S_FER_1"/>
    <property type="match status" value="1"/>
</dbReference>
<dbReference type="GO" id="GO:0051536">
    <property type="term" value="F:iron-sulfur cluster binding"/>
    <property type="evidence" value="ECO:0007669"/>
    <property type="project" value="UniProtKB-KW"/>
</dbReference>
<dbReference type="OrthoDB" id="9807879at2"/>
<proteinExistence type="predicted"/>
<dbReference type="PROSITE" id="PS51379">
    <property type="entry name" value="4FE4S_FER_2"/>
    <property type="match status" value="2"/>
</dbReference>
<gene>
    <name evidence="5" type="ORF">EDC14_102214</name>
</gene>
<dbReference type="AlphaFoldDB" id="A0A4R1RB18"/>
<evidence type="ECO:0000313" key="6">
    <source>
        <dbReference type="Proteomes" id="UP000295008"/>
    </source>
</evidence>
<dbReference type="Pfam" id="PF09383">
    <property type="entry name" value="NIL"/>
    <property type="match status" value="1"/>
</dbReference>
<keyword evidence="2" id="KW-0408">Iron</keyword>
<feature type="domain" description="4Fe-4S ferredoxin-type" evidence="4">
    <location>
        <begin position="77"/>
        <end position="106"/>
    </location>
</feature>
<dbReference type="InterPro" id="IPR045865">
    <property type="entry name" value="ACT-like_dom_sf"/>
</dbReference>
<feature type="domain" description="4Fe-4S ferredoxin-type" evidence="4">
    <location>
        <begin position="108"/>
        <end position="136"/>
    </location>
</feature>
<evidence type="ECO:0000256" key="3">
    <source>
        <dbReference type="ARBA" id="ARBA00023014"/>
    </source>
</evidence>
<dbReference type="SUPFAM" id="SSF55021">
    <property type="entry name" value="ACT-like"/>
    <property type="match status" value="1"/>
</dbReference>
<protein>
    <submittedName>
        <fullName evidence="5">4Fe-4S dicluster protein</fullName>
    </submittedName>
</protein>
<reference evidence="5 6" key="1">
    <citation type="submission" date="2019-03" db="EMBL/GenBank/DDBJ databases">
        <title>Genomic Encyclopedia of Type Strains, Phase IV (KMG-IV): sequencing the most valuable type-strain genomes for metagenomic binning, comparative biology and taxonomic classification.</title>
        <authorList>
            <person name="Goeker M."/>
        </authorList>
    </citation>
    <scope>NUCLEOTIDE SEQUENCE [LARGE SCALE GENOMIC DNA]</scope>
    <source>
        <strain evidence="5 6">LX-B</strain>
    </source>
</reference>